<keyword evidence="3" id="KW-1185">Reference proteome</keyword>
<dbReference type="Proteomes" id="UP001221898">
    <property type="component" value="Unassembled WGS sequence"/>
</dbReference>
<dbReference type="AlphaFoldDB" id="A0AAD7S4I9"/>
<proteinExistence type="predicted"/>
<accession>A0AAD7S4I9</accession>
<feature type="region of interest" description="Disordered" evidence="1">
    <location>
        <begin position="80"/>
        <end position="102"/>
    </location>
</feature>
<gene>
    <name evidence="2" type="ORF">AAFF_G00028680</name>
</gene>
<feature type="compositionally biased region" description="Polar residues" evidence="1">
    <location>
        <begin position="80"/>
        <end position="89"/>
    </location>
</feature>
<evidence type="ECO:0000313" key="3">
    <source>
        <dbReference type="Proteomes" id="UP001221898"/>
    </source>
</evidence>
<name>A0AAD7S4I9_9TELE</name>
<evidence type="ECO:0000256" key="1">
    <source>
        <dbReference type="SAM" id="MobiDB-lite"/>
    </source>
</evidence>
<dbReference type="EMBL" id="JAINUG010000113">
    <property type="protein sequence ID" value="KAJ8395821.1"/>
    <property type="molecule type" value="Genomic_DNA"/>
</dbReference>
<comment type="caution">
    <text evidence="2">The sequence shown here is derived from an EMBL/GenBank/DDBJ whole genome shotgun (WGS) entry which is preliminary data.</text>
</comment>
<protein>
    <submittedName>
        <fullName evidence="2">Uncharacterized protein</fullName>
    </submittedName>
</protein>
<sequence>MRCGMVIPPWLRDSPSSILRCSAMGGADGGVWGRGVIYGATPQRRQVRAATICSFGSVSPPGVAEDPMILMCASLAGSSTPATSHTSGHPSAPLHPEPHTGSDCRHAPCMEQRRTVPIVQRTSTSTRAPLRFECQQSSKCVPGELVAGEVILDKSFR</sequence>
<organism evidence="2 3">
    <name type="scientific">Aldrovandia affinis</name>
    <dbReference type="NCBI Taxonomy" id="143900"/>
    <lineage>
        <taxon>Eukaryota</taxon>
        <taxon>Metazoa</taxon>
        <taxon>Chordata</taxon>
        <taxon>Craniata</taxon>
        <taxon>Vertebrata</taxon>
        <taxon>Euteleostomi</taxon>
        <taxon>Actinopterygii</taxon>
        <taxon>Neopterygii</taxon>
        <taxon>Teleostei</taxon>
        <taxon>Notacanthiformes</taxon>
        <taxon>Halosauridae</taxon>
        <taxon>Aldrovandia</taxon>
    </lineage>
</organism>
<evidence type="ECO:0000313" key="2">
    <source>
        <dbReference type="EMBL" id="KAJ8395821.1"/>
    </source>
</evidence>
<reference evidence="2" key="1">
    <citation type="journal article" date="2023" name="Science">
        <title>Genome structures resolve the early diversification of teleost fishes.</title>
        <authorList>
            <person name="Parey E."/>
            <person name="Louis A."/>
            <person name="Montfort J."/>
            <person name="Bouchez O."/>
            <person name="Roques C."/>
            <person name="Iampietro C."/>
            <person name="Lluch J."/>
            <person name="Castinel A."/>
            <person name="Donnadieu C."/>
            <person name="Desvignes T."/>
            <person name="Floi Bucao C."/>
            <person name="Jouanno E."/>
            <person name="Wen M."/>
            <person name="Mejri S."/>
            <person name="Dirks R."/>
            <person name="Jansen H."/>
            <person name="Henkel C."/>
            <person name="Chen W.J."/>
            <person name="Zahm M."/>
            <person name="Cabau C."/>
            <person name="Klopp C."/>
            <person name="Thompson A.W."/>
            <person name="Robinson-Rechavi M."/>
            <person name="Braasch I."/>
            <person name="Lecointre G."/>
            <person name="Bobe J."/>
            <person name="Postlethwait J.H."/>
            <person name="Berthelot C."/>
            <person name="Roest Crollius H."/>
            <person name="Guiguen Y."/>
        </authorList>
    </citation>
    <scope>NUCLEOTIDE SEQUENCE</scope>
    <source>
        <strain evidence="2">NC1722</strain>
    </source>
</reference>